<evidence type="ECO:0000313" key="3">
    <source>
        <dbReference type="Proteomes" id="UP000266841"/>
    </source>
</evidence>
<keyword evidence="1" id="KW-0472">Membrane</keyword>
<dbReference type="EMBL" id="AGNL01038708">
    <property type="protein sequence ID" value="EJK53006.1"/>
    <property type="molecule type" value="Genomic_DNA"/>
</dbReference>
<gene>
    <name evidence="2" type="ORF">THAOC_27631</name>
</gene>
<feature type="transmembrane region" description="Helical" evidence="1">
    <location>
        <begin position="243"/>
        <end position="263"/>
    </location>
</feature>
<proteinExistence type="predicted"/>
<evidence type="ECO:0000313" key="2">
    <source>
        <dbReference type="EMBL" id="EJK53006.1"/>
    </source>
</evidence>
<comment type="caution">
    <text evidence="2">The sequence shown here is derived from an EMBL/GenBank/DDBJ whole genome shotgun (WGS) entry which is preliminary data.</text>
</comment>
<evidence type="ECO:0008006" key="4">
    <source>
        <dbReference type="Google" id="ProtNLM"/>
    </source>
</evidence>
<sequence>MLAVGPLAVHTAVLDETAGRAALELDDVAPLLTAVGTPPPLPSPPSLALAILAFVDRLAALQAVVEVESQNDGGSCHPDEKILSCNGVQTASMSGECADGSQESWDGWVGYEFDILISGKVIQHREYSLRSRASFLGYEDSDMLEKYPQLDCEPDVDCEAYCSDGTWTKDKSAGDRRKALVIAQYVFIFIELTVEAVCVCIAFGYAVFGAFKAPIKTSPLSYFVLVALNANDKDITYTAAGRFVLVLHLIDDLVMIALLMPFITSLNSENISDRWDEIWTFASSAEEILTFLLKIRLANGDLGGPPGAA</sequence>
<feature type="transmembrane region" description="Helical" evidence="1">
    <location>
        <begin position="179"/>
        <end position="207"/>
    </location>
</feature>
<reference evidence="2 3" key="1">
    <citation type="journal article" date="2012" name="Genome Biol.">
        <title>Genome and low-iron response of an oceanic diatom adapted to chronic iron limitation.</title>
        <authorList>
            <person name="Lommer M."/>
            <person name="Specht M."/>
            <person name="Roy A.S."/>
            <person name="Kraemer L."/>
            <person name="Andreson R."/>
            <person name="Gutowska M.A."/>
            <person name="Wolf J."/>
            <person name="Bergner S.V."/>
            <person name="Schilhabel M.B."/>
            <person name="Klostermeier U.C."/>
            <person name="Beiko R.G."/>
            <person name="Rosenstiel P."/>
            <person name="Hippler M."/>
            <person name="Laroche J."/>
        </authorList>
    </citation>
    <scope>NUCLEOTIDE SEQUENCE [LARGE SCALE GENOMIC DNA]</scope>
    <source>
        <strain evidence="2 3">CCMP1005</strain>
    </source>
</reference>
<name>K0RVY3_THAOC</name>
<accession>K0RVY3</accession>
<keyword evidence="1" id="KW-0812">Transmembrane</keyword>
<evidence type="ECO:0000256" key="1">
    <source>
        <dbReference type="SAM" id="Phobius"/>
    </source>
</evidence>
<dbReference type="AlphaFoldDB" id="K0RVY3"/>
<protein>
    <recommendedName>
        <fullName evidence="4">Ion transport domain-containing protein</fullName>
    </recommendedName>
</protein>
<keyword evidence="3" id="KW-1185">Reference proteome</keyword>
<dbReference type="Proteomes" id="UP000266841">
    <property type="component" value="Unassembled WGS sequence"/>
</dbReference>
<organism evidence="2 3">
    <name type="scientific">Thalassiosira oceanica</name>
    <name type="common">Marine diatom</name>
    <dbReference type="NCBI Taxonomy" id="159749"/>
    <lineage>
        <taxon>Eukaryota</taxon>
        <taxon>Sar</taxon>
        <taxon>Stramenopiles</taxon>
        <taxon>Ochrophyta</taxon>
        <taxon>Bacillariophyta</taxon>
        <taxon>Coscinodiscophyceae</taxon>
        <taxon>Thalassiosirophycidae</taxon>
        <taxon>Thalassiosirales</taxon>
        <taxon>Thalassiosiraceae</taxon>
        <taxon>Thalassiosira</taxon>
    </lineage>
</organism>
<keyword evidence="1" id="KW-1133">Transmembrane helix</keyword>